<dbReference type="GO" id="GO:0016020">
    <property type="term" value="C:membrane"/>
    <property type="evidence" value="ECO:0007669"/>
    <property type="project" value="UniProtKB-SubCell"/>
</dbReference>
<keyword evidence="3" id="KW-0472">Membrane</keyword>
<reference evidence="4" key="1">
    <citation type="submission" date="2022-04" db="EMBL/GenBank/DDBJ databases">
        <title>A functionally conserved STORR gene fusion in Papaver species that diverged 16.8 million years ago.</title>
        <authorList>
            <person name="Catania T."/>
        </authorList>
    </citation>
    <scope>NUCLEOTIDE SEQUENCE</scope>
    <source>
        <strain evidence="4">S-188037</strain>
    </source>
</reference>
<dbReference type="AlphaFoldDB" id="A0AAD4S9P6"/>
<comment type="subcellular location">
    <subcellularLocation>
        <location evidence="1">Membrane</location>
    </subcellularLocation>
</comment>
<dbReference type="SUPFAM" id="SSF56112">
    <property type="entry name" value="Protein kinase-like (PK-like)"/>
    <property type="match status" value="1"/>
</dbReference>
<dbReference type="GO" id="GO:0004674">
    <property type="term" value="F:protein serine/threonine kinase activity"/>
    <property type="evidence" value="ECO:0007669"/>
    <property type="project" value="UniProtKB-KW"/>
</dbReference>
<keyword evidence="2" id="KW-0418">Kinase</keyword>
<evidence type="ECO:0000256" key="1">
    <source>
        <dbReference type="ARBA" id="ARBA00004370"/>
    </source>
</evidence>
<keyword evidence="2" id="KW-0808">Transferase</keyword>
<dbReference type="InterPro" id="IPR011009">
    <property type="entry name" value="Kinase-like_dom_sf"/>
</dbReference>
<keyword evidence="2" id="KW-0723">Serine/threonine-protein kinase</keyword>
<dbReference type="PANTHER" id="PTHR47985">
    <property type="entry name" value="OS07G0668900 PROTEIN"/>
    <property type="match status" value="1"/>
</dbReference>
<gene>
    <name evidence="4" type="ORF">MKW98_028737</name>
</gene>
<evidence type="ECO:0000256" key="3">
    <source>
        <dbReference type="ARBA" id="ARBA00023136"/>
    </source>
</evidence>
<proteinExistence type="predicted"/>
<dbReference type="Gene3D" id="3.30.200.20">
    <property type="entry name" value="Phosphorylase Kinase, domain 1"/>
    <property type="match status" value="1"/>
</dbReference>
<sequence>MFTVYRFAASRGYCLSFLLGISSFFCFHKADSAEYVKQKFRSFAPELLLGEGEFGRTYKGCLKSSGQVVAVRQVNRGEISSVYRYRCMEDIKPVLIQSAKRALVGALGGKEFTTVADPLLKGRYPEKGFYQALSLAAECLHPSYRTCCECSIQFSV</sequence>
<evidence type="ECO:0000313" key="4">
    <source>
        <dbReference type="EMBL" id="KAI3879170.1"/>
    </source>
</evidence>
<dbReference type="Proteomes" id="UP001202328">
    <property type="component" value="Unassembled WGS sequence"/>
</dbReference>
<keyword evidence="5" id="KW-1185">Reference proteome</keyword>
<evidence type="ECO:0000313" key="5">
    <source>
        <dbReference type="Proteomes" id="UP001202328"/>
    </source>
</evidence>
<comment type="caution">
    <text evidence="4">The sequence shown here is derived from an EMBL/GenBank/DDBJ whole genome shotgun (WGS) entry which is preliminary data.</text>
</comment>
<evidence type="ECO:0000256" key="2">
    <source>
        <dbReference type="ARBA" id="ARBA00022527"/>
    </source>
</evidence>
<name>A0AAD4S9P6_9MAGN</name>
<dbReference type="EMBL" id="JAJJMB010012264">
    <property type="protein sequence ID" value="KAI3879170.1"/>
    <property type="molecule type" value="Genomic_DNA"/>
</dbReference>
<accession>A0AAD4S9P6</accession>
<organism evidence="4 5">
    <name type="scientific">Papaver atlanticum</name>
    <dbReference type="NCBI Taxonomy" id="357466"/>
    <lineage>
        <taxon>Eukaryota</taxon>
        <taxon>Viridiplantae</taxon>
        <taxon>Streptophyta</taxon>
        <taxon>Embryophyta</taxon>
        <taxon>Tracheophyta</taxon>
        <taxon>Spermatophyta</taxon>
        <taxon>Magnoliopsida</taxon>
        <taxon>Ranunculales</taxon>
        <taxon>Papaveraceae</taxon>
        <taxon>Papaveroideae</taxon>
        <taxon>Papaver</taxon>
    </lineage>
</organism>
<dbReference type="PANTHER" id="PTHR47985:SF44">
    <property type="entry name" value="SERINE_THREONINE-PROTEIN KINASE PBS1"/>
    <property type="match status" value="1"/>
</dbReference>
<protein>
    <submittedName>
        <fullName evidence="4">Uncharacterized protein</fullName>
    </submittedName>
</protein>